<dbReference type="SUPFAM" id="SSF51338">
    <property type="entry name" value="Composite domain of metallo-dependent hydrolases"/>
    <property type="match status" value="1"/>
</dbReference>
<evidence type="ECO:0000259" key="5">
    <source>
        <dbReference type="Pfam" id="PF01979"/>
    </source>
</evidence>
<protein>
    <submittedName>
        <fullName evidence="6">N-acetylglucosamine-6-phosphate deacetylase</fullName>
        <ecNumber evidence="6">3.5.1.25</ecNumber>
    </submittedName>
</protein>
<comment type="caution">
    <text evidence="6">The sequence shown here is derived from an EMBL/GenBank/DDBJ whole genome shotgun (WGS) entry which is preliminary data.</text>
</comment>
<gene>
    <name evidence="6" type="primary">nagA_5</name>
    <name evidence="6" type="ORF">SDC9_24976</name>
</gene>
<accession>A0A644UJM5</accession>
<keyword evidence="2" id="KW-0479">Metal-binding</keyword>
<evidence type="ECO:0000256" key="3">
    <source>
        <dbReference type="ARBA" id="ARBA00022801"/>
    </source>
</evidence>
<dbReference type="EMBL" id="VSSQ01000123">
    <property type="protein sequence ID" value="MPL79101.1"/>
    <property type="molecule type" value="Genomic_DNA"/>
</dbReference>
<dbReference type="PIRSF" id="PIRSF038994">
    <property type="entry name" value="NagA"/>
    <property type="match status" value="1"/>
</dbReference>
<keyword evidence="3 6" id="KW-0378">Hydrolase</keyword>
<comment type="similarity">
    <text evidence="1">Belongs to the metallo-dependent hydrolases superfamily. NagA family.</text>
</comment>
<feature type="domain" description="Amidohydrolase-related" evidence="5">
    <location>
        <begin position="54"/>
        <end position="391"/>
    </location>
</feature>
<dbReference type="PANTHER" id="PTHR11113:SF14">
    <property type="entry name" value="N-ACETYLGLUCOSAMINE-6-PHOSPHATE DEACETYLASE"/>
    <property type="match status" value="1"/>
</dbReference>
<dbReference type="InterPro" id="IPR003764">
    <property type="entry name" value="GlcNAc_6-P_deAcase"/>
</dbReference>
<dbReference type="GO" id="GO:0046872">
    <property type="term" value="F:metal ion binding"/>
    <property type="evidence" value="ECO:0007669"/>
    <property type="project" value="UniProtKB-KW"/>
</dbReference>
<name>A0A644UJM5_9ZZZZ</name>
<dbReference type="AlphaFoldDB" id="A0A644UJM5"/>
<dbReference type="SUPFAM" id="SSF51556">
    <property type="entry name" value="Metallo-dependent hydrolases"/>
    <property type="match status" value="1"/>
</dbReference>
<dbReference type="FunFam" id="3.20.20.140:FF:000004">
    <property type="entry name" value="N-acetylglucosamine-6-phosphate deacetylase"/>
    <property type="match status" value="1"/>
</dbReference>
<evidence type="ECO:0000256" key="4">
    <source>
        <dbReference type="ARBA" id="ARBA00023277"/>
    </source>
</evidence>
<sequence length="395" mass="43278">MKKTSVRIINGKLITPHQILEHKTLWIEEGKIARITETVSDAEAEQTIDARGHYVAPGFIDMHVHGGGGADFMDGTVEAFLKIAETHAKHGTTSLMPTTLTSEKEELYKLFDTYKEAEILNTHGAEFLGIHLEGPYFCYNQRGAQDPRYLRNPDPAEYNEILNKCDAIKRWSVAPELPGAIEFGQILRNRGIIASIAHTEAVYEEVVTAFENGYSLVTHLYSGMTGVTRRNAYRYAGVVESAYLLPNMDVEIIADGVHLPAPLLRLIYQIKGAGHIALTTDAMRGAGMPEGPSILGGKANGLPVIIEDGVAKLPDRSSFAGSVATGDRLVRTMISQAGVSLPEAVRMITHTPARILRIENSKGTIDIGKDADLVIFDNDINICETIINGKLIYQR</sequence>
<reference evidence="6" key="1">
    <citation type="submission" date="2019-08" db="EMBL/GenBank/DDBJ databases">
        <authorList>
            <person name="Kucharzyk K."/>
            <person name="Murdoch R.W."/>
            <person name="Higgins S."/>
            <person name="Loffler F."/>
        </authorList>
    </citation>
    <scope>NUCLEOTIDE SEQUENCE</scope>
</reference>
<dbReference type="InterPro" id="IPR011059">
    <property type="entry name" value="Metal-dep_hydrolase_composite"/>
</dbReference>
<organism evidence="6">
    <name type="scientific">bioreactor metagenome</name>
    <dbReference type="NCBI Taxonomy" id="1076179"/>
    <lineage>
        <taxon>unclassified sequences</taxon>
        <taxon>metagenomes</taxon>
        <taxon>ecological metagenomes</taxon>
    </lineage>
</organism>
<dbReference type="InterPro" id="IPR006680">
    <property type="entry name" value="Amidohydro-rel"/>
</dbReference>
<dbReference type="GO" id="GO:0008448">
    <property type="term" value="F:N-acetylglucosamine-6-phosphate deacetylase activity"/>
    <property type="evidence" value="ECO:0007669"/>
    <property type="project" value="UniProtKB-EC"/>
</dbReference>
<evidence type="ECO:0000256" key="2">
    <source>
        <dbReference type="ARBA" id="ARBA00022723"/>
    </source>
</evidence>
<dbReference type="GO" id="GO:0006046">
    <property type="term" value="P:N-acetylglucosamine catabolic process"/>
    <property type="evidence" value="ECO:0007669"/>
    <property type="project" value="TreeGrafter"/>
</dbReference>
<dbReference type="PANTHER" id="PTHR11113">
    <property type="entry name" value="N-ACETYLGLUCOSAMINE-6-PHOSPHATE DEACETYLASE"/>
    <property type="match status" value="1"/>
</dbReference>
<dbReference type="Gene3D" id="2.30.40.10">
    <property type="entry name" value="Urease, subunit C, domain 1"/>
    <property type="match status" value="1"/>
</dbReference>
<dbReference type="CDD" id="cd00854">
    <property type="entry name" value="NagA"/>
    <property type="match status" value="1"/>
</dbReference>
<dbReference type="Pfam" id="PF01979">
    <property type="entry name" value="Amidohydro_1"/>
    <property type="match status" value="1"/>
</dbReference>
<evidence type="ECO:0000256" key="1">
    <source>
        <dbReference type="ARBA" id="ARBA00010716"/>
    </source>
</evidence>
<keyword evidence="4" id="KW-0119">Carbohydrate metabolism</keyword>
<dbReference type="EC" id="3.5.1.25" evidence="6"/>
<proteinExistence type="inferred from homology"/>
<dbReference type="NCBIfam" id="TIGR00221">
    <property type="entry name" value="nagA"/>
    <property type="match status" value="1"/>
</dbReference>
<dbReference type="Gene3D" id="3.20.20.140">
    <property type="entry name" value="Metal-dependent hydrolases"/>
    <property type="match status" value="1"/>
</dbReference>
<evidence type="ECO:0000313" key="6">
    <source>
        <dbReference type="EMBL" id="MPL79101.1"/>
    </source>
</evidence>
<dbReference type="InterPro" id="IPR032466">
    <property type="entry name" value="Metal_Hydrolase"/>
</dbReference>